<keyword evidence="5" id="KW-1185">Reference proteome</keyword>
<keyword evidence="4" id="KW-0378">Hydrolase</keyword>
<dbReference type="Pfam" id="PF13487">
    <property type="entry name" value="HD_5"/>
    <property type="match status" value="1"/>
</dbReference>
<protein>
    <submittedName>
        <fullName evidence="4">Phosphohydrolase</fullName>
    </submittedName>
</protein>
<evidence type="ECO:0000313" key="4">
    <source>
        <dbReference type="EMBL" id="PNR99463.1"/>
    </source>
</evidence>
<accession>A0A2K1P9I6</accession>
<organism evidence="4 5">
    <name type="scientific">Petrotoga mexicana DSM 14811</name>
    <dbReference type="NCBI Taxonomy" id="1122954"/>
    <lineage>
        <taxon>Bacteria</taxon>
        <taxon>Thermotogati</taxon>
        <taxon>Thermotogota</taxon>
        <taxon>Thermotogae</taxon>
        <taxon>Petrotogales</taxon>
        <taxon>Petrotogaceae</taxon>
        <taxon>Petrotoga</taxon>
    </lineage>
</organism>
<dbReference type="InterPro" id="IPR003607">
    <property type="entry name" value="HD/PDEase_dom"/>
</dbReference>
<dbReference type="InterPro" id="IPR052020">
    <property type="entry name" value="Cyclic_di-GMP/3'3'-cGAMP_PDE"/>
</dbReference>
<feature type="transmembrane region" description="Helical" evidence="2">
    <location>
        <begin position="336"/>
        <end position="355"/>
    </location>
</feature>
<evidence type="ECO:0000313" key="5">
    <source>
        <dbReference type="Proteomes" id="UP000236604"/>
    </source>
</evidence>
<keyword evidence="2" id="KW-0812">Transmembrane</keyword>
<name>A0A2K1P9I6_9BACT</name>
<dbReference type="Gene3D" id="1.10.3210.10">
    <property type="entry name" value="Hypothetical protein af1432"/>
    <property type="match status" value="1"/>
</dbReference>
<evidence type="ECO:0000259" key="3">
    <source>
        <dbReference type="PROSITE" id="PS51832"/>
    </source>
</evidence>
<dbReference type="AlphaFoldDB" id="A0A2K1P9I6"/>
<dbReference type="PROSITE" id="PS51832">
    <property type="entry name" value="HD_GYP"/>
    <property type="match status" value="1"/>
</dbReference>
<sequence>MKKNYKALFLLLLFILSGIYSLASTVLILNSYNPGLSWSDRELEGINSILEDEESINIYVEYLDSKRFGDDNSLNIFKEYFERKFGGFTFDVVIALDNNAFDFVLSNYESLFLGIPIVYTGINYYQEYDLSKLDFVSGIVEIHDIKETLELALDLHPTTKNVYVVVDNQTKTGELFKQEVENDITPQFKGINFIFLTDSLDQIKQELDTPLKNSIALLLAFSKDIYGNFYDYTQVEEYMGEFEKLPIYTTSSVYMGNNVVGGKITSAYDQGRKAGEIAIDLLSGVDIKELPRIYFPDNKYVFNFPALERFGISIKSLPVNSTIQNKPPSFYENYPIIFWIIMILVPFSIIFIYILREDNLKLYSLLNELNEAKEEAQSYNEELTAANEQLTSYNEELMSQNEEIESSYQEIEQLNNKIIHLLEIISEVGDEKVKVKDFFQKFLNTLIIEIPEADYGSASIIEGDSWRFLATLGHDINGLKSLDLKKSYAFIVEESKVLDSVLSLDEERMPKDVLNLMYKFTKPIKFTLLKTIKIDENRDLNISLDIKKGSDENFSEESVKFFDSLLNVAKMFFVNRLRTQEIKNAYTTFASKLSILAESHDENSKKHIYRVSELSAFFAEKLDLPKEQVEKIRDFSSLHDVGKLFVPAEILNKPGKLNEKEWEEVRKHPLYADNLLDDPYFETARKIALYHHEHYDGSGYPFRLRGEQIPIEAQIVGLVDVYDALRSKRSYKKAFSHREAIEVLLHGDNRTKPEHFNPKLLEILKRYEKDIEEMYKNYEE</sequence>
<feature type="domain" description="HD-GYP" evidence="3">
    <location>
        <begin position="582"/>
        <end position="780"/>
    </location>
</feature>
<dbReference type="SMART" id="SM00471">
    <property type="entry name" value="HDc"/>
    <property type="match status" value="1"/>
</dbReference>
<evidence type="ECO:0000256" key="2">
    <source>
        <dbReference type="SAM" id="Phobius"/>
    </source>
</evidence>
<keyword evidence="2" id="KW-0472">Membrane</keyword>
<comment type="caution">
    <text evidence="4">The sequence shown here is derived from an EMBL/GenBank/DDBJ whole genome shotgun (WGS) entry which is preliminary data.</text>
</comment>
<dbReference type="EMBL" id="AZRN01000021">
    <property type="protein sequence ID" value="PNR99463.1"/>
    <property type="molecule type" value="Genomic_DNA"/>
</dbReference>
<dbReference type="InterPro" id="IPR037522">
    <property type="entry name" value="HD_GYP_dom"/>
</dbReference>
<dbReference type="RefSeq" id="WP_103077094.1">
    <property type="nucleotide sequence ID" value="NZ_AZRN01000021.1"/>
</dbReference>
<dbReference type="Gene3D" id="3.40.50.2300">
    <property type="match status" value="2"/>
</dbReference>
<dbReference type="CDD" id="cd00077">
    <property type="entry name" value="HDc"/>
    <property type="match status" value="1"/>
</dbReference>
<dbReference type="Proteomes" id="UP000236604">
    <property type="component" value="Unassembled WGS sequence"/>
</dbReference>
<reference evidence="4 5" key="1">
    <citation type="submission" date="2013-12" db="EMBL/GenBank/DDBJ databases">
        <title>Comparative genomics of Petrotoga isolates.</title>
        <authorList>
            <person name="Nesbo C.L."/>
            <person name="Charchuk R."/>
            <person name="Chow K."/>
        </authorList>
    </citation>
    <scope>NUCLEOTIDE SEQUENCE [LARGE SCALE GENOMIC DNA]</scope>
    <source>
        <strain evidence="4 5">DSM 14811</strain>
    </source>
</reference>
<dbReference type="GO" id="GO:0016787">
    <property type="term" value="F:hydrolase activity"/>
    <property type="evidence" value="ECO:0007669"/>
    <property type="project" value="UniProtKB-KW"/>
</dbReference>
<dbReference type="PANTHER" id="PTHR45228:SF8">
    <property type="entry name" value="TWO-COMPONENT RESPONSE REGULATOR-RELATED"/>
    <property type="match status" value="1"/>
</dbReference>
<keyword evidence="2" id="KW-1133">Transmembrane helix</keyword>
<evidence type="ECO:0000256" key="1">
    <source>
        <dbReference type="SAM" id="Coils"/>
    </source>
</evidence>
<keyword evidence="1" id="KW-0175">Coiled coil</keyword>
<gene>
    <name evidence="4" type="ORF">X927_05710</name>
</gene>
<feature type="coiled-coil region" evidence="1">
    <location>
        <begin position="355"/>
        <end position="417"/>
    </location>
</feature>
<dbReference type="SUPFAM" id="SSF109604">
    <property type="entry name" value="HD-domain/PDEase-like"/>
    <property type="match status" value="1"/>
</dbReference>
<proteinExistence type="predicted"/>
<dbReference type="PANTHER" id="PTHR45228">
    <property type="entry name" value="CYCLIC DI-GMP PHOSPHODIESTERASE TM_0186-RELATED"/>
    <property type="match status" value="1"/>
</dbReference>